<evidence type="ECO:0000259" key="8">
    <source>
        <dbReference type="PROSITE" id="PS51755"/>
    </source>
</evidence>
<dbReference type="Gene3D" id="3.40.50.300">
    <property type="entry name" value="P-loop containing nucleotide triphosphate hydrolases"/>
    <property type="match status" value="1"/>
</dbReference>
<sequence length="945" mass="102929">MPRLLLATLLLHPNQAVHTDVLVDVLWPESPPRSAIANLRTYVSRLRSTVAVVAPDGPRVDLLTRPGGYLLEMDVDQLDLTRFERLAQLAQQARQSHDAATALGHAQAALALWRGRLLEDLPQGVVWTSTAFRLAALRDELVELSADARVETGRYQEAIVELRGLLASDPLHEGWWRGLVLALHGSGRTAEALRVYGEARRVLATELGVEPGPRLRQALTVVLGDRDTASVCQLPMDVVDFTGRTELVSDLVSYLGSATERPHVVALCGSPGAGKSALAIRIGHELREAFPDGQLYVELQGTAGPVRDPAMVLAELLEVLGVASNAIPATFPSRSALFRSKLASRRMLVVLDDAANVSQVRPLLPGAGGCAVLITSRARMPELSGVRMVDVTRLPGQEARQLFARLLGADRLDAPTGGTDEILDACGHLPLAIRIAAARLKEHSDWTPASLAKRLGNERHRLDELRVGDLDVRASITLSYRLLPAAVATAFRRLGQLGAVTVPGWVLRVLRGGLDSDDPVEVMVNANLLQRVGADKLGQSRYQLHDLLRSYAREQGEEDPAEETLAALRRTFDAWLALVSLAGRHLPARFFGVQPRTIGPESPRWPSAIEPALAERVVADPVAWFDCERANLLAAVEIAESAGLDEHAWRIAASLAPYIDLCGHYDDWVRSHECALRSARRVGDSWAEAVLLRNLGQAYLFLDRYPEAAAAFATARELFVRSGDLKGEAVVLCGQGAVHRVGGRLAPALAAQRQALRLFRSVGDFDGEAVVSIAIGRICLARDRVEMAWHWFTNAYELASELGDQHRQAQALHRLAMMHARQSRHEEALALIKQALQMLEEIGDAHCAAYVRQSYGEVYLERGNIAHARALLARSMHVQEQLGDRLAAANIATLLGARQGARDDREAGQLPDREVPSPGAPDRTRADRLASVPAGAVDRRSEPVP</sequence>
<reference evidence="10" key="1">
    <citation type="journal article" date="2019" name="Int. J. Syst. Evol. Microbiol.">
        <title>The Global Catalogue of Microorganisms (GCM) 10K type strain sequencing project: providing services to taxonomists for standard genome sequencing and annotation.</title>
        <authorList>
            <consortium name="The Broad Institute Genomics Platform"/>
            <consortium name="The Broad Institute Genome Sequencing Center for Infectious Disease"/>
            <person name="Wu L."/>
            <person name="Ma J."/>
        </authorList>
    </citation>
    <scope>NUCLEOTIDE SEQUENCE [LARGE SCALE GENOMIC DNA]</scope>
    <source>
        <strain evidence="10">JCM 31037</strain>
    </source>
</reference>
<dbReference type="InterPro" id="IPR005158">
    <property type="entry name" value="BTAD"/>
</dbReference>
<organism evidence="9 10">
    <name type="scientific">Micromonospora sonneratiae</name>
    <dbReference type="NCBI Taxonomy" id="1184706"/>
    <lineage>
        <taxon>Bacteria</taxon>
        <taxon>Bacillati</taxon>
        <taxon>Actinomycetota</taxon>
        <taxon>Actinomycetes</taxon>
        <taxon>Micromonosporales</taxon>
        <taxon>Micromonosporaceae</taxon>
        <taxon>Micromonospora</taxon>
    </lineage>
</organism>
<feature type="DNA-binding region" description="OmpR/PhoB-type" evidence="6">
    <location>
        <begin position="1"/>
        <end position="73"/>
    </location>
</feature>
<dbReference type="Pfam" id="PF03704">
    <property type="entry name" value="BTAD"/>
    <property type="match status" value="1"/>
</dbReference>
<evidence type="ECO:0000256" key="5">
    <source>
        <dbReference type="PROSITE-ProRule" id="PRU00339"/>
    </source>
</evidence>
<dbReference type="PRINTS" id="PR00364">
    <property type="entry name" value="DISEASERSIST"/>
</dbReference>
<dbReference type="EMBL" id="JBHTMP010000009">
    <property type="protein sequence ID" value="MFD1321080.1"/>
    <property type="molecule type" value="Genomic_DNA"/>
</dbReference>
<dbReference type="PROSITE" id="PS50005">
    <property type="entry name" value="TPR"/>
    <property type="match status" value="1"/>
</dbReference>
<dbReference type="Pfam" id="PF13424">
    <property type="entry name" value="TPR_12"/>
    <property type="match status" value="2"/>
</dbReference>
<feature type="region of interest" description="Disordered" evidence="7">
    <location>
        <begin position="899"/>
        <end position="945"/>
    </location>
</feature>
<gene>
    <name evidence="9" type="ORF">ACFQ4H_08270</name>
</gene>
<evidence type="ECO:0000313" key="10">
    <source>
        <dbReference type="Proteomes" id="UP001597260"/>
    </source>
</evidence>
<protein>
    <submittedName>
        <fullName evidence="9">BTAD domain-containing putative transcriptional regulator</fullName>
    </submittedName>
</protein>
<comment type="caution">
    <text evidence="9">The sequence shown here is derived from an EMBL/GenBank/DDBJ whole genome shotgun (WGS) entry which is preliminary data.</text>
</comment>
<name>A0ABW3YCE8_9ACTN</name>
<accession>A0ABW3YCE8</accession>
<keyword evidence="3 6" id="KW-0238">DNA-binding</keyword>
<dbReference type="Proteomes" id="UP001597260">
    <property type="component" value="Unassembled WGS sequence"/>
</dbReference>
<feature type="domain" description="OmpR/PhoB-type" evidence="8">
    <location>
        <begin position="1"/>
        <end position="73"/>
    </location>
</feature>
<dbReference type="SUPFAM" id="SSF46894">
    <property type="entry name" value="C-terminal effector domain of the bipartite response regulators"/>
    <property type="match status" value="1"/>
</dbReference>
<dbReference type="SMART" id="SM01043">
    <property type="entry name" value="BTAD"/>
    <property type="match status" value="1"/>
</dbReference>
<evidence type="ECO:0000313" key="9">
    <source>
        <dbReference type="EMBL" id="MFD1321080.1"/>
    </source>
</evidence>
<dbReference type="InterPro" id="IPR016032">
    <property type="entry name" value="Sig_transdc_resp-reg_C-effctor"/>
</dbReference>
<evidence type="ECO:0000256" key="4">
    <source>
        <dbReference type="ARBA" id="ARBA00023163"/>
    </source>
</evidence>
<dbReference type="PANTHER" id="PTHR35807">
    <property type="entry name" value="TRANSCRIPTIONAL REGULATOR REDD-RELATED"/>
    <property type="match status" value="1"/>
</dbReference>
<dbReference type="RefSeq" id="WP_377568853.1">
    <property type="nucleotide sequence ID" value="NZ_JBHTMP010000009.1"/>
</dbReference>
<dbReference type="SUPFAM" id="SSF52540">
    <property type="entry name" value="P-loop containing nucleoside triphosphate hydrolases"/>
    <property type="match status" value="1"/>
</dbReference>
<evidence type="ECO:0000256" key="6">
    <source>
        <dbReference type="PROSITE-ProRule" id="PRU01091"/>
    </source>
</evidence>
<evidence type="ECO:0000256" key="3">
    <source>
        <dbReference type="ARBA" id="ARBA00023125"/>
    </source>
</evidence>
<dbReference type="InterPro" id="IPR027417">
    <property type="entry name" value="P-loop_NTPase"/>
</dbReference>
<dbReference type="Gene3D" id="1.10.10.10">
    <property type="entry name" value="Winged helix-like DNA-binding domain superfamily/Winged helix DNA-binding domain"/>
    <property type="match status" value="1"/>
</dbReference>
<evidence type="ECO:0000256" key="7">
    <source>
        <dbReference type="SAM" id="MobiDB-lite"/>
    </source>
</evidence>
<dbReference type="SMART" id="SM00382">
    <property type="entry name" value="AAA"/>
    <property type="match status" value="1"/>
</dbReference>
<feature type="compositionally biased region" description="Basic and acidic residues" evidence="7">
    <location>
        <begin position="900"/>
        <end position="915"/>
    </location>
</feature>
<dbReference type="InterPro" id="IPR003593">
    <property type="entry name" value="AAA+_ATPase"/>
</dbReference>
<dbReference type="PANTHER" id="PTHR35807:SF1">
    <property type="entry name" value="TRANSCRIPTIONAL REGULATOR REDD"/>
    <property type="match status" value="1"/>
</dbReference>
<keyword evidence="2" id="KW-0805">Transcription regulation</keyword>
<dbReference type="Gene3D" id="1.25.40.10">
    <property type="entry name" value="Tetratricopeptide repeat domain"/>
    <property type="match status" value="3"/>
</dbReference>
<dbReference type="InterPro" id="IPR011990">
    <property type="entry name" value="TPR-like_helical_dom_sf"/>
</dbReference>
<dbReference type="InterPro" id="IPR001867">
    <property type="entry name" value="OmpR/PhoB-type_DNA-bd"/>
</dbReference>
<keyword evidence="10" id="KW-1185">Reference proteome</keyword>
<dbReference type="SMART" id="SM00028">
    <property type="entry name" value="TPR"/>
    <property type="match status" value="4"/>
</dbReference>
<dbReference type="InterPro" id="IPR051677">
    <property type="entry name" value="AfsR-DnrI-RedD_regulator"/>
</dbReference>
<evidence type="ECO:0000256" key="1">
    <source>
        <dbReference type="ARBA" id="ARBA00005820"/>
    </source>
</evidence>
<proteinExistence type="inferred from homology"/>
<dbReference type="InterPro" id="IPR019734">
    <property type="entry name" value="TPR_rpt"/>
</dbReference>
<dbReference type="InterPro" id="IPR036388">
    <property type="entry name" value="WH-like_DNA-bd_sf"/>
</dbReference>
<feature type="repeat" description="TPR" evidence="5">
    <location>
        <begin position="809"/>
        <end position="842"/>
    </location>
</feature>
<keyword evidence="5" id="KW-0802">TPR repeat</keyword>
<dbReference type="SUPFAM" id="SSF48452">
    <property type="entry name" value="TPR-like"/>
    <property type="match status" value="2"/>
</dbReference>
<evidence type="ECO:0000256" key="2">
    <source>
        <dbReference type="ARBA" id="ARBA00023015"/>
    </source>
</evidence>
<dbReference type="PROSITE" id="PS51755">
    <property type="entry name" value="OMPR_PHOB"/>
    <property type="match status" value="1"/>
</dbReference>
<dbReference type="CDD" id="cd15831">
    <property type="entry name" value="BTAD"/>
    <property type="match status" value="1"/>
</dbReference>
<comment type="similarity">
    <text evidence="1">Belongs to the AfsR/DnrI/RedD regulatory family.</text>
</comment>
<keyword evidence="4" id="KW-0804">Transcription</keyword>